<dbReference type="NCBIfam" id="NF008907">
    <property type="entry name" value="PRK12270.1"/>
    <property type="match status" value="1"/>
</dbReference>
<dbReference type="Gene3D" id="1.10.287.1150">
    <property type="entry name" value="TPP helical domain"/>
    <property type="match status" value="1"/>
</dbReference>
<evidence type="ECO:0000256" key="13">
    <source>
        <dbReference type="ARBA" id="ARBA00040267"/>
    </source>
</evidence>
<dbReference type="GO" id="GO:0005739">
    <property type="term" value="C:mitochondrion"/>
    <property type="evidence" value="ECO:0007669"/>
    <property type="project" value="UniProtKB-SubCell"/>
</dbReference>
<dbReference type="PANTHER" id="PTHR23152">
    <property type="entry name" value="2-OXOGLUTARATE DEHYDROGENASE"/>
    <property type="match status" value="1"/>
</dbReference>
<feature type="region of interest" description="Disordered" evidence="16">
    <location>
        <begin position="107"/>
        <end position="132"/>
    </location>
</feature>
<dbReference type="Gene3D" id="3.40.50.11610">
    <property type="entry name" value="Multifunctional 2-oxoglutarate metabolism enzyme, C-terminal domain"/>
    <property type="match status" value="1"/>
</dbReference>
<dbReference type="OMA" id="RDSYCRT"/>
<dbReference type="FunCoup" id="A0A151ZKD9">
    <property type="interactions" value="401"/>
</dbReference>
<organism evidence="18 19">
    <name type="scientific">Tieghemostelium lacteum</name>
    <name type="common">Slime mold</name>
    <name type="synonym">Dictyostelium lacteum</name>
    <dbReference type="NCBI Taxonomy" id="361077"/>
    <lineage>
        <taxon>Eukaryota</taxon>
        <taxon>Amoebozoa</taxon>
        <taxon>Evosea</taxon>
        <taxon>Eumycetozoa</taxon>
        <taxon>Dictyostelia</taxon>
        <taxon>Dictyosteliales</taxon>
        <taxon>Raperosteliaceae</taxon>
        <taxon>Tieghemostelium</taxon>
    </lineage>
</organism>
<evidence type="ECO:0000313" key="18">
    <source>
        <dbReference type="EMBL" id="KYQ94461.1"/>
    </source>
</evidence>
<dbReference type="InParanoid" id="A0A151ZKD9"/>
<dbReference type="PANTHER" id="PTHR23152:SF4">
    <property type="entry name" value="2-OXOADIPATE DEHYDROGENASE COMPLEX COMPONENT E1"/>
    <property type="match status" value="1"/>
</dbReference>
<comment type="function">
    <text evidence="12">The 2-oxoglutarate dehydrogenase complex catalyzes the overall conversion of 2-oxoglutarate to succinyl-CoA and CO(2). It contains multiple copies of three enzymatic components: 2-oxoglutarate dehydrogenase (E1), dihydrolipoamide succinyltransferase (E2) and lipoamide dehydrogenase (E3).</text>
</comment>
<dbReference type="Gene3D" id="3.40.50.12470">
    <property type="match status" value="1"/>
</dbReference>
<dbReference type="InterPro" id="IPR011603">
    <property type="entry name" value="2oxoglutarate_DH_E1"/>
</dbReference>
<dbReference type="OrthoDB" id="413077at2759"/>
<dbReference type="InterPro" id="IPR005475">
    <property type="entry name" value="Transketolase-like_Pyr-bd"/>
</dbReference>
<dbReference type="EMBL" id="LODT01000022">
    <property type="protein sequence ID" value="KYQ94461.1"/>
    <property type="molecule type" value="Genomic_DNA"/>
</dbReference>
<keyword evidence="7" id="KW-0460">Magnesium</keyword>
<dbReference type="PIRSF" id="PIRSF000157">
    <property type="entry name" value="Oxoglu_dh_E1"/>
    <property type="match status" value="1"/>
</dbReference>
<dbReference type="GO" id="GO:0006099">
    <property type="term" value="P:tricarboxylic acid cycle"/>
    <property type="evidence" value="ECO:0007669"/>
    <property type="project" value="TreeGrafter"/>
</dbReference>
<dbReference type="InterPro" id="IPR031717">
    <property type="entry name" value="ODO-1/KGD_C"/>
</dbReference>
<dbReference type="STRING" id="361077.A0A151ZKD9"/>
<dbReference type="Pfam" id="PF02779">
    <property type="entry name" value="Transket_pyr"/>
    <property type="match status" value="1"/>
</dbReference>
<dbReference type="NCBIfam" id="TIGR00239">
    <property type="entry name" value="2oxo_dh_E1"/>
    <property type="match status" value="1"/>
</dbReference>
<name>A0A151ZKD9_TIELA</name>
<dbReference type="Gene3D" id="3.40.50.970">
    <property type="match status" value="1"/>
</dbReference>
<evidence type="ECO:0000256" key="4">
    <source>
        <dbReference type="ARBA" id="ARBA00006936"/>
    </source>
</evidence>
<reference evidence="18 19" key="1">
    <citation type="submission" date="2015-12" db="EMBL/GenBank/DDBJ databases">
        <title>Dictyostelia acquired genes for synthesis and detection of signals that induce cell-type specialization by lateral gene transfer from prokaryotes.</title>
        <authorList>
            <person name="Gloeckner G."/>
            <person name="Schaap P."/>
        </authorList>
    </citation>
    <scope>NUCLEOTIDE SEQUENCE [LARGE SCALE GENOMIC DNA]</scope>
    <source>
        <strain evidence="18 19">TK</strain>
    </source>
</reference>
<comment type="catalytic activity">
    <reaction evidence="15">
        <text>N(6)-[(R)-lipoyl]-L-lysyl-[protein] + 2-oxoglutarate + H(+) = N(6)-[(R)-S(8)-succinyldihydrolipoyl]-L-lysyl-[protein] + CO2</text>
        <dbReference type="Rhea" id="RHEA:12188"/>
        <dbReference type="Rhea" id="RHEA-COMP:10474"/>
        <dbReference type="Rhea" id="RHEA-COMP:20092"/>
        <dbReference type="ChEBI" id="CHEBI:15378"/>
        <dbReference type="ChEBI" id="CHEBI:16526"/>
        <dbReference type="ChEBI" id="CHEBI:16810"/>
        <dbReference type="ChEBI" id="CHEBI:83099"/>
        <dbReference type="ChEBI" id="CHEBI:83120"/>
        <dbReference type="EC" id="1.2.4.2"/>
    </reaction>
</comment>
<gene>
    <name evidence="18" type="ORF">DLAC_04759</name>
</gene>
<dbReference type="NCBIfam" id="NF006914">
    <property type="entry name" value="PRK09404.1"/>
    <property type="match status" value="1"/>
</dbReference>
<feature type="compositionally biased region" description="Polar residues" evidence="16">
    <location>
        <begin position="112"/>
        <end position="132"/>
    </location>
</feature>
<dbReference type="GO" id="GO:0045252">
    <property type="term" value="C:oxoglutarate dehydrogenase complex"/>
    <property type="evidence" value="ECO:0007669"/>
    <property type="project" value="TreeGrafter"/>
</dbReference>
<proteinExistence type="inferred from homology"/>
<evidence type="ECO:0000256" key="3">
    <source>
        <dbReference type="ARBA" id="ARBA00004173"/>
    </source>
</evidence>
<evidence type="ECO:0000256" key="5">
    <source>
        <dbReference type="ARBA" id="ARBA00012280"/>
    </source>
</evidence>
<sequence>MISLQSILRKSISKTILNSGRLNINTLCKGGHSTSPFLIRNYSTSNNNPLNQPKSKKELSESFLDGTSAVYVEDMYQSWKKDPTSVHQSWSSFFNSSDNGARVGEAYMSPPTLGTSQATKAEPSTSSDTRQNVSDSMKLLLLIRAYQVRGHIVATLDPLNLANKQEPPELNPSKYGFTDADMDRQIYVGDSLISGFLTNNAPVTTLRQVLTRLKQTYCGNIGVEYMHIQDREMCDWIREKFETPEAHQISKEEKIKILERLSWAEQFEGFLQLKYKTKKRFGVDGCESLIPGMKGLIDHAADCGVNSIVMGMPHRGRLNVLANVVRKPLPAIFNEFNGGVISMEGEYSGTGDVKYHLGTSYDRVTSTGKKVHLSLVANPSHLEAVNPVVEGKVRAKQHYSNDANQDKTLAITLHGDASVAGQGIVYETLHLMKLQNYSTGGTIHIVVNNQIGFTTNPSSSRSSEYCTDVAKTVDSPVLHVNGDDVEAVVRVCKLASEWRQKFKRDIFIDIVCYRLRGHNEGDEPNFTQPIMYQAIKKQTPVIQKYSQQLIKEGVVTQEQYLQMKNIIHEAYEKGFQEGIKYQPKVTDWLESKWEGIKAPIQQGSIKKTGLSEPEIQLLGKAIYAEPENFEVHEKIRKLLLSKKKMFETGTGFDWATAEALAFSSLLTEGYHVRLSGQDVERGTFSHRHAVLHDQKTDAVYSPLKNLEKLTGKQQAEFTVCNSNLSEFGVLGFELGYSLESPKALVLWEAQFGDFSNGAQVIIDQFLSSGEQKWMRQSGLTMLLPHGYDGAGPEHSSCRLERYLQLCDSDPNKMPPKADAECKQIQHSNWQVIYCTTPANYFHALRRQIMRDFRKPLIVAVSKLLLKYSKAQSSIKDFMSQGFQRLIPEVEPEAINSPDKIQRLIFCSGQVYYGIQESREAQKIKDTAIVRVEQLHPFPFDLVQEQMKLYPNAKVIWCQEEPMNMGAWTFVYPYFNTVFKSLSRPFDLTYAGRPSSASPAVASETLHVLQKDNLIAEALGTKKK</sequence>
<comment type="subcellular location">
    <subcellularLocation>
        <location evidence="3">Mitochondrion</location>
    </subcellularLocation>
</comment>
<accession>A0A151ZKD9</accession>
<evidence type="ECO:0000313" key="19">
    <source>
        <dbReference type="Proteomes" id="UP000076078"/>
    </source>
</evidence>
<dbReference type="Pfam" id="PF16870">
    <property type="entry name" value="OxoGdeHyase_C"/>
    <property type="match status" value="1"/>
</dbReference>
<comment type="similarity">
    <text evidence="4">Belongs to the alpha-ketoglutarate dehydrogenase family.</text>
</comment>
<dbReference type="GO" id="GO:0030976">
    <property type="term" value="F:thiamine pyrophosphate binding"/>
    <property type="evidence" value="ECO:0007669"/>
    <property type="project" value="InterPro"/>
</dbReference>
<dbReference type="GO" id="GO:0004591">
    <property type="term" value="F:oxoglutarate dehydrogenase (succinyl-transferring) activity"/>
    <property type="evidence" value="ECO:0007669"/>
    <property type="project" value="UniProtKB-EC"/>
</dbReference>
<dbReference type="GO" id="GO:0046872">
    <property type="term" value="F:metal ion binding"/>
    <property type="evidence" value="ECO:0007669"/>
    <property type="project" value="UniProtKB-KW"/>
</dbReference>
<keyword evidence="10" id="KW-0786">Thiamine pyrophosphate</keyword>
<dbReference type="SMART" id="SM00861">
    <property type="entry name" value="Transket_pyr"/>
    <property type="match status" value="1"/>
</dbReference>
<dbReference type="AlphaFoldDB" id="A0A151ZKD9"/>
<dbReference type="CDD" id="cd02016">
    <property type="entry name" value="TPP_E1_OGDC_like"/>
    <property type="match status" value="1"/>
</dbReference>
<evidence type="ECO:0000256" key="1">
    <source>
        <dbReference type="ARBA" id="ARBA00001946"/>
    </source>
</evidence>
<evidence type="ECO:0000256" key="10">
    <source>
        <dbReference type="ARBA" id="ARBA00023052"/>
    </source>
</evidence>
<dbReference type="Proteomes" id="UP000076078">
    <property type="component" value="Unassembled WGS sequence"/>
</dbReference>
<dbReference type="Pfam" id="PF00676">
    <property type="entry name" value="E1_dh"/>
    <property type="match status" value="1"/>
</dbReference>
<dbReference type="SUPFAM" id="SSF52518">
    <property type="entry name" value="Thiamin diphosphate-binding fold (THDP-binding)"/>
    <property type="match status" value="2"/>
</dbReference>
<keyword evidence="19" id="KW-1185">Reference proteome</keyword>
<evidence type="ECO:0000256" key="8">
    <source>
        <dbReference type="ARBA" id="ARBA00022946"/>
    </source>
</evidence>
<evidence type="ECO:0000256" key="16">
    <source>
        <dbReference type="SAM" id="MobiDB-lite"/>
    </source>
</evidence>
<evidence type="ECO:0000256" key="12">
    <source>
        <dbReference type="ARBA" id="ARBA00037426"/>
    </source>
</evidence>
<evidence type="ECO:0000256" key="11">
    <source>
        <dbReference type="ARBA" id="ARBA00023128"/>
    </source>
</evidence>
<dbReference type="InterPro" id="IPR042179">
    <property type="entry name" value="KGD_C_sf"/>
</dbReference>
<dbReference type="FunFam" id="3.40.50.12470:FF:000003">
    <property type="entry name" value="2-oxoglutarate dehydrogenase E1 component"/>
    <property type="match status" value="1"/>
</dbReference>
<dbReference type="FunFam" id="3.40.50.970:FF:000002">
    <property type="entry name" value="2-oxoglutarate dehydrogenase, E1 component"/>
    <property type="match status" value="1"/>
</dbReference>
<dbReference type="InterPro" id="IPR029061">
    <property type="entry name" value="THDP-binding"/>
</dbReference>
<dbReference type="EC" id="1.2.4.2" evidence="5"/>
<dbReference type="InterPro" id="IPR001017">
    <property type="entry name" value="DH_E1"/>
</dbReference>
<evidence type="ECO:0000256" key="15">
    <source>
        <dbReference type="ARBA" id="ARBA00051911"/>
    </source>
</evidence>
<keyword evidence="11" id="KW-0496">Mitochondrion</keyword>
<feature type="domain" description="Transketolase-like pyrimidine-binding" evidence="17">
    <location>
        <begin position="652"/>
        <end position="867"/>
    </location>
</feature>
<evidence type="ECO:0000256" key="7">
    <source>
        <dbReference type="ARBA" id="ARBA00022842"/>
    </source>
</evidence>
<dbReference type="InterPro" id="IPR032106">
    <property type="entry name" value="2-oxogl_dehyd_N"/>
</dbReference>
<evidence type="ECO:0000256" key="9">
    <source>
        <dbReference type="ARBA" id="ARBA00023002"/>
    </source>
</evidence>
<evidence type="ECO:0000256" key="6">
    <source>
        <dbReference type="ARBA" id="ARBA00022723"/>
    </source>
</evidence>
<keyword evidence="9" id="KW-0560">Oxidoreductase</keyword>
<evidence type="ECO:0000256" key="2">
    <source>
        <dbReference type="ARBA" id="ARBA00001964"/>
    </source>
</evidence>
<comment type="cofactor">
    <cofactor evidence="2">
        <name>thiamine diphosphate</name>
        <dbReference type="ChEBI" id="CHEBI:58937"/>
    </cofactor>
</comment>
<evidence type="ECO:0000259" key="17">
    <source>
        <dbReference type="SMART" id="SM00861"/>
    </source>
</evidence>
<dbReference type="Pfam" id="PF16078">
    <property type="entry name" value="2-oxogl_dehyd_N"/>
    <property type="match status" value="1"/>
</dbReference>
<evidence type="ECO:0000256" key="14">
    <source>
        <dbReference type="ARBA" id="ARBA00042984"/>
    </source>
</evidence>
<protein>
    <recommendedName>
        <fullName evidence="13">2-oxoglutarate dehydrogenase, mitochondrial</fullName>
        <ecNumber evidence="5">1.2.4.2</ecNumber>
    </recommendedName>
    <alternativeName>
        <fullName evidence="14">2-oxoglutarate dehydrogenase complex component E1</fullName>
    </alternativeName>
</protein>
<comment type="cofactor">
    <cofactor evidence="1">
        <name>Mg(2+)</name>
        <dbReference type="ChEBI" id="CHEBI:18420"/>
    </cofactor>
</comment>
<keyword evidence="8" id="KW-0809">Transit peptide</keyword>
<comment type="caution">
    <text evidence="18">The sequence shown here is derived from an EMBL/GenBank/DDBJ whole genome shotgun (WGS) entry which is preliminary data.</text>
</comment>
<keyword evidence="6" id="KW-0479">Metal-binding</keyword>